<evidence type="ECO:0000313" key="2">
    <source>
        <dbReference type="Proteomes" id="UP000664317"/>
    </source>
</evidence>
<dbReference type="Proteomes" id="UP000664317">
    <property type="component" value="Unassembled WGS sequence"/>
</dbReference>
<accession>A0ABS3C1R6</accession>
<organism evidence="1 2">
    <name type="scientific">Algoriphagus oliviformis</name>
    <dbReference type="NCBI Taxonomy" id="2811231"/>
    <lineage>
        <taxon>Bacteria</taxon>
        <taxon>Pseudomonadati</taxon>
        <taxon>Bacteroidota</taxon>
        <taxon>Cytophagia</taxon>
        <taxon>Cytophagales</taxon>
        <taxon>Cyclobacteriaceae</taxon>
        <taxon>Algoriphagus</taxon>
    </lineage>
</organism>
<dbReference type="RefSeq" id="WP_206577845.1">
    <property type="nucleotide sequence ID" value="NZ_JAFKCT010000003.1"/>
</dbReference>
<sequence length="322" mass="35765">MIDIVPTIYDAVDIQDPKVVNGFPQDEINGVPMNYTFADAKAEGTRKTQFFDIMGSRGLYYDGWFASAFGLRIPWKPGLPPGAATWNPMDDTWELYNLEEDWSQANDLSSSNPKKLEEMKQMFLVESAKNKNLPIGGGLWSVVYHPEDAPATSYTDWTFSGPITRMPEFTAPKLGKFDNNVSMEVTVPENANGVLYALGGFSGGLACYVKDGYLSYEYNLFEITRTHIKSSEKLPTGKVTIEIESRLTSEKHGSPMDVVMKVNGKEVAKGQVPMTAPLTFTANDCLDFGSDLGSPVSLEYYEQAPFEFNGTLGVSKIWYPEK</sequence>
<protein>
    <recommendedName>
        <fullName evidence="3">Arylsulfatase</fullName>
    </recommendedName>
</protein>
<reference evidence="1 2" key="1">
    <citation type="submission" date="2021-03" db="EMBL/GenBank/DDBJ databases">
        <title>novel species isolated from a fishpond in China.</title>
        <authorList>
            <person name="Lu H."/>
            <person name="Cai Z."/>
        </authorList>
    </citation>
    <scope>NUCLEOTIDE SEQUENCE [LARGE SCALE GENOMIC DNA]</scope>
    <source>
        <strain evidence="1 2">H41</strain>
    </source>
</reference>
<keyword evidence="2" id="KW-1185">Reference proteome</keyword>
<name>A0ABS3C1R6_9BACT</name>
<gene>
    <name evidence="1" type="ORF">J0A68_08830</name>
</gene>
<dbReference type="EMBL" id="JAFKCT010000003">
    <property type="protein sequence ID" value="MBN7811058.1"/>
    <property type="molecule type" value="Genomic_DNA"/>
</dbReference>
<evidence type="ECO:0008006" key="3">
    <source>
        <dbReference type="Google" id="ProtNLM"/>
    </source>
</evidence>
<dbReference type="Gene3D" id="3.30.1120.10">
    <property type="match status" value="1"/>
</dbReference>
<dbReference type="InterPro" id="IPR017850">
    <property type="entry name" value="Alkaline_phosphatase_core_sf"/>
</dbReference>
<evidence type="ECO:0000313" key="1">
    <source>
        <dbReference type="EMBL" id="MBN7811058.1"/>
    </source>
</evidence>
<proteinExistence type="predicted"/>
<comment type="caution">
    <text evidence="1">The sequence shown here is derived from an EMBL/GenBank/DDBJ whole genome shotgun (WGS) entry which is preliminary data.</text>
</comment>
<dbReference type="SUPFAM" id="SSF53649">
    <property type="entry name" value="Alkaline phosphatase-like"/>
    <property type="match status" value="1"/>
</dbReference>